<keyword evidence="2" id="KW-0732">Signal</keyword>
<proteinExistence type="inferred from homology"/>
<dbReference type="Pfam" id="PF02321">
    <property type="entry name" value="OEP"/>
    <property type="match status" value="2"/>
</dbReference>
<dbReference type="GO" id="GO:0005886">
    <property type="term" value="C:plasma membrane"/>
    <property type="evidence" value="ECO:0007669"/>
    <property type="project" value="UniProtKB-SubCell"/>
</dbReference>
<keyword evidence="2" id="KW-0564">Palmitate</keyword>
<dbReference type="RefSeq" id="WP_072595926.1">
    <property type="nucleotide sequence ID" value="NZ_CP018221.1"/>
</dbReference>
<dbReference type="PANTHER" id="PTHR30203:SF25">
    <property type="entry name" value="OUTER MEMBRANE PROTEIN-RELATED"/>
    <property type="match status" value="1"/>
</dbReference>
<dbReference type="Gene3D" id="1.20.1600.10">
    <property type="entry name" value="Outer membrane efflux proteins (OEP)"/>
    <property type="match status" value="1"/>
</dbReference>
<dbReference type="Proteomes" id="UP000182063">
    <property type="component" value="Chromosome"/>
</dbReference>
<evidence type="ECO:0000313" key="5">
    <source>
        <dbReference type="Proteomes" id="UP000182063"/>
    </source>
</evidence>
<dbReference type="PROSITE" id="PS51257">
    <property type="entry name" value="PROKAR_LIPOPROTEIN"/>
    <property type="match status" value="1"/>
</dbReference>
<feature type="region of interest" description="Disordered" evidence="3">
    <location>
        <begin position="96"/>
        <end position="126"/>
    </location>
</feature>
<keyword evidence="2" id="KW-0449">Lipoprotein</keyword>
<comment type="subcellular location">
    <subcellularLocation>
        <location evidence="2">Cell membrane</location>
        <topology evidence="2">Lipid-anchor</topology>
    </subcellularLocation>
</comment>
<feature type="chain" id="PRO_5011809624" evidence="2">
    <location>
        <begin position="22"/>
        <end position="472"/>
    </location>
</feature>
<protein>
    <submittedName>
        <fullName evidence="4">RND transporter</fullName>
    </submittedName>
</protein>
<organism evidence="4 5">
    <name type="scientific">Tardibacter chloracetimidivorans</name>
    <dbReference type="NCBI Taxonomy" id="1921510"/>
    <lineage>
        <taxon>Bacteria</taxon>
        <taxon>Pseudomonadati</taxon>
        <taxon>Pseudomonadota</taxon>
        <taxon>Alphaproteobacteria</taxon>
        <taxon>Sphingomonadales</taxon>
        <taxon>Sphingomonadaceae</taxon>
        <taxon>Tardibacter</taxon>
    </lineage>
</organism>
<dbReference type="EMBL" id="CP018221">
    <property type="protein sequence ID" value="API58353.1"/>
    <property type="molecule type" value="Genomic_DNA"/>
</dbReference>
<dbReference type="Gene3D" id="2.20.200.10">
    <property type="entry name" value="Outer membrane efflux proteins (OEP)"/>
    <property type="match status" value="1"/>
</dbReference>
<dbReference type="SUPFAM" id="SSF56954">
    <property type="entry name" value="Outer membrane efflux proteins (OEP)"/>
    <property type="match status" value="1"/>
</dbReference>
<dbReference type="PANTHER" id="PTHR30203">
    <property type="entry name" value="OUTER MEMBRANE CATION EFFLUX PROTEIN"/>
    <property type="match status" value="1"/>
</dbReference>
<evidence type="ECO:0000313" key="4">
    <source>
        <dbReference type="EMBL" id="API58353.1"/>
    </source>
</evidence>
<comment type="similarity">
    <text evidence="1 2">Belongs to the outer membrane factor (OMF) (TC 1.B.17) family.</text>
</comment>
<gene>
    <name evidence="4" type="ORF">BSL82_02715</name>
</gene>
<dbReference type="GO" id="GO:0015562">
    <property type="term" value="F:efflux transmembrane transporter activity"/>
    <property type="evidence" value="ECO:0007669"/>
    <property type="project" value="InterPro"/>
</dbReference>
<keyword evidence="2" id="KW-0472">Membrane</keyword>
<reference evidence="5" key="1">
    <citation type="submission" date="2016-11" db="EMBL/GenBank/DDBJ databases">
        <title>Complete Genome Sequence of alachlor-degrading Sphingomonas sp. strain JJ-A5.</title>
        <authorList>
            <person name="Lee H."/>
            <person name="Ka J.-O."/>
        </authorList>
    </citation>
    <scope>NUCLEOTIDE SEQUENCE [LARGE SCALE GENOMIC DNA]</scope>
    <source>
        <strain evidence="5">JJ-A5</strain>
    </source>
</reference>
<evidence type="ECO:0000256" key="1">
    <source>
        <dbReference type="ARBA" id="ARBA00007613"/>
    </source>
</evidence>
<dbReference type="AlphaFoldDB" id="A0A1L3ZRU8"/>
<dbReference type="InterPro" id="IPR003423">
    <property type="entry name" value="OMP_efflux"/>
</dbReference>
<dbReference type="OrthoDB" id="9783100at2"/>
<evidence type="ECO:0000256" key="3">
    <source>
        <dbReference type="SAM" id="MobiDB-lite"/>
    </source>
</evidence>
<keyword evidence="2" id="KW-1134">Transmembrane beta strand</keyword>
<sequence>MTARSYAPGSMAVLALLSACAVGPDYRAPSPASLNVPTNYGADGATAQRADLSAWWSSFDDPILSQLIERALSDNLDIAQGVARLRQARASLSGARAERLPSITTSGGGGRDFRSNGPDSDSYSGGADASWEADIFGGQAREIEASRADFEAVGYDLHTIRTSIAAELAANYVALRATQARLGIARENLAAQDETLQIAEWRVQAGLVSSLDAEQARASRAQTAATIPTLEANLAAALNRIGVLIGDAPGSVRPLLSPVAPIPRGPEQIATGIPAETISQRPDVRASERALAAATARIGAAQAQLYPALRLSGNIGTSALSLGGLGDVVTGGLFASIAAPLFDGGRIRQQINIRTAQQEAALAGYRQSVLIALEDVENALAAVQSARLRRTQLAVAYDAANNAAILARSQYRAGLTDFQTLLTAERTLLSAQDGLASAEADRASALIQLYRALGGGWRPIDPQALLTAGNVQ</sequence>
<evidence type="ECO:0000256" key="2">
    <source>
        <dbReference type="RuleBase" id="RU362097"/>
    </source>
</evidence>
<feature type="signal peptide" evidence="2">
    <location>
        <begin position="1"/>
        <end position="21"/>
    </location>
</feature>
<accession>A0A1L3ZRU8</accession>
<dbReference type="KEGG" id="sphj:BSL82_02715"/>
<dbReference type="STRING" id="1921510.BSL82_02715"/>
<keyword evidence="5" id="KW-1185">Reference proteome</keyword>
<dbReference type="NCBIfam" id="TIGR01845">
    <property type="entry name" value="outer_NodT"/>
    <property type="match status" value="1"/>
</dbReference>
<keyword evidence="2" id="KW-0812">Transmembrane</keyword>
<dbReference type="InterPro" id="IPR010131">
    <property type="entry name" value="MdtP/NodT-like"/>
</dbReference>
<name>A0A1L3ZRU8_9SPHN</name>